<gene>
    <name evidence="2" type="ORF">BT96DRAFT_72273</name>
</gene>
<evidence type="ECO:0000256" key="1">
    <source>
        <dbReference type="SAM" id="Phobius"/>
    </source>
</evidence>
<keyword evidence="1" id="KW-0472">Membrane</keyword>
<organism evidence="2 3">
    <name type="scientific">Gymnopus androsaceus JB14</name>
    <dbReference type="NCBI Taxonomy" id="1447944"/>
    <lineage>
        <taxon>Eukaryota</taxon>
        <taxon>Fungi</taxon>
        <taxon>Dikarya</taxon>
        <taxon>Basidiomycota</taxon>
        <taxon>Agaricomycotina</taxon>
        <taxon>Agaricomycetes</taxon>
        <taxon>Agaricomycetidae</taxon>
        <taxon>Agaricales</taxon>
        <taxon>Marasmiineae</taxon>
        <taxon>Omphalotaceae</taxon>
        <taxon>Gymnopus</taxon>
    </lineage>
</organism>
<feature type="transmembrane region" description="Helical" evidence="1">
    <location>
        <begin position="129"/>
        <end position="154"/>
    </location>
</feature>
<feature type="transmembrane region" description="Helical" evidence="1">
    <location>
        <begin position="51"/>
        <end position="77"/>
    </location>
</feature>
<evidence type="ECO:0000313" key="3">
    <source>
        <dbReference type="Proteomes" id="UP000799118"/>
    </source>
</evidence>
<dbReference type="PANTHER" id="PTHR38848">
    <property type="entry name" value="G-PROTEIN COUPLED RECEPTORS FAMILY 3 PROFILE DOMAIN-CONTAINING PROTEIN"/>
    <property type="match status" value="1"/>
</dbReference>
<dbReference type="OrthoDB" id="3210850at2759"/>
<evidence type="ECO:0000313" key="2">
    <source>
        <dbReference type="EMBL" id="KAE9397426.1"/>
    </source>
</evidence>
<feature type="transmembrane region" description="Helical" evidence="1">
    <location>
        <begin position="174"/>
        <end position="194"/>
    </location>
</feature>
<proteinExistence type="predicted"/>
<keyword evidence="1" id="KW-1133">Transmembrane helix</keyword>
<reference evidence="2" key="1">
    <citation type="journal article" date="2019" name="Environ. Microbiol.">
        <title>Fungal ecological strategies reflected in gene transcription - a case study of two litter decomposers.</title>
        <authorList>
            <person name="Barbi F."/>
            <person name="Kohler A."/>
            <person name="Barry K."/>
            <person name="Baskaran P."/>
            <person name="Daum C."/>
            <person name="Fauchery L."/>
            <person name="Ihrmark K."/>
            <person name="Kuo A."/>
            <person name="LaButti K."/>
            <person name="Lipzen A."/>
            <person name="Morin E."/>
            <person name="Grigoriev I.V."/>
            <person name="Henrissat B."/>
            <person name="Lindahl B."/>
            <person name="Martin F."/>
        </authorList>
    </citation>
    <scope>NUCLEOTIDE SEQUENCE</scope>
    <source>
        <strain evidence="2">JB14</strain>
    </source>
</reference>
<dbReference type="AlphaFoldDB" id="A0A6A4HHC6"/>
<evidence type="ECO:0008006" key="4">
    <source>
        <dbReference type="Google" id="ProtNLM"/>
    </source>
</evidence>
<dbReference type="EMBL" id="ML769497">
    <property type="protein sequence ID" value="KAE9397426.1"/>
    <property type="molecule type" value="Genomic_DNA"/>
</dbReference>
<protein>
    <recommendedName>
        <fullName evidence="4">G-protein coupled receptors family 1 profile domain-containing protein</fullName>
    </recommendedName>
</protein>
<keyword evidence="3" id="KW-1185">Reference proteome</keyword>
<dbReference type="PANTHER" id="PTHR38848:SF3">
    <property type="entry name" value="G-PROTEIN COUPLED RECEPTORS FAMILY 3 PROFILE DOMAIN-CONTAINING PROTEIN"/>
    <property type="match status" value="1"/>
</dbReference>
<sequence>MSMNTSFPSQGLQVLSCLIHILGISVLSHCLSRRLAAEEWTSWTALREMSWARMCVLLVFIDSWLFVFTSGILVFGIGLDSTEIVCAMGIYICVMFYATSKLLIYAFLAEKVFLVWSPSISSRRLKSSVYLGCMGMIAVYGIVITIMVIGRIHYLRESDGVCIIGLKPYSSLTLLSYDLFINIVLTLMFLWPIIRSNLTNPRLKSVAVRTLVASGAALTTSTINMLVLAMLHGHERGWLCLGSCGSDFHRSSSML</sequence>
<keyword evidence="1" id="KW-0812">Transmembrane</keyword>
<feature type="transmembrane region" description="Helical" evidence="1">
    <location>
        <begin position="12"/>
        <end position="31"/>
    </location>
</feature>
<name>A0A6A4HHC6_9AGAR</name>
<accession>A0A6A4HHC6</accession>
<feature type="transmembrane region" description="Helical" evidence="1">
    <location>
        <begin position="206"/>
        <end position="231"/>
    </location>
</feature>
<dbReference type="Proteomes" id="UP000799118">
    <property type="component" value="Unassembled WGS sequence"/>
</dbReference>
<feature type="transmembrane region" description="Helical" evidence="1">
    <location>
        <begin position="89"/>
        <end position="108"/>
    </location>
</feature>